<dbReference type="OrthoDB" id="1645289at2759"/>
<dbReference type="Proteomes" id="UP000321393">
    <property type="component" value="Unassembled WGS sequence"/>
</dbReference>
<evidence type="ECO:0000313" key="4">
    <source>
        <dbReference type="Proteomes" id="UP000321947"/>
    </source>
</evidence>
<proteinExistence type="predicted"/>
<dbReference type="AlphaFoldDB" id="A0A5A7US63"/>
<evidence type="ECO:0000313" key="1">
    <source>
        <dbReference type="EMBL" id="KAA0056359.1"/>
    </source>
</evidence>
<dbReference type="EMBL" id="SSTD01001877">
    <property type="protein sequence ID" value="TYK29156.1"/>
    <property type="molecule type" value="Genomic_DNA"/>
</dbReference>
<protein>
    <submittedName>
        <fullName evidence="1 2">Transposable element-related protein</fullName>
    </submittedName>
</protein>
<evidence type="ECO:0000313" key="3">
    <source>
        <dbReference type="Proteomes" id="UP000321393"/>
    </source>
</evidence>
<organism evidence="1 3">
    <name type="scientific">Cucumis melo var. makuwa</name>
    <name type="common">Oriental melon</name>
    <dbReference type="NCBI Taxonomy" id="1194695"/>
    <lineage>
        <taxon>Eukaryota</taxon>
        <taxon>Viridiplantae</taxon>
        <taxon>Streptophyta</taxon>
        <taxon>Embryophyta</taxon>
        <taxon>Tracheophyta</taxon>
        <taxon>Spermatophyta</taxon>
        <taxon>Magnoliopsida</taxon>
        <taxon>eudicotyledons</taxon>
        <taxon>Gunneridae</taxon>
        <taxon>Pentapetalae</taxon>
        <taxon>rosids</taxon>
        <taxon>fabids</taxon>
        <taxon>Cucurbitales</taxon>
        <taxon>Cucurbitaceae</taxon>
        <taxon>Benincaseae</taxon>
        <taxon>Cucumis</taxon>
    </lineage>
</organism>
<reference evidence="3 4" key="1">
    <citation type="submission" date="2019-08" db="EMBL/GenBank/DDBJ databases">
        <title>Draft genome sequences of two oriental melons (Cucumis melo L. var makuwa).</title>
        <authorList>
            <person name="Kwon S.-Y."/>
        </authorList>
    </citation>
    <scope>NUCLEOTIDE SEQUENCE [LARGE SCALE GENOMIC DNA]</scope>
    <source>
        <strain evidence="4">cv. Chang Bougi</strain>
        <strain evidence="3">cv. SW 3</strain>
        <tissue evidence="1">Leaf</tissue>
    </source>
</reference>
<accession>A0A5A7US63</accession>
<name>A0A5A7US63_CUCMM</name>
<evidence type="ECO:0000313" key="2">
    <source>
        <dbReference type="EMBL" id="TYK29156.1"/>
    </source>
</evidence>
<gene>
    <name evidence="2" type="ORF">E5676_scaffold120G003110</name>
    <name evidence="1" type="ORF">E6C27_scaffold186G00930</name>
</gene>
<dbReference type="Proteomes" id="UP000321947">
    <property type="component" value="Unassembled WGS sequence"/>
</dbReference>
<comment type="caution">
    <text evidence="1">The sequence shown here is derived from an EMBL/GenBank/DDBJ whole genome shotgun (WGS) entry which is preliminary data.</text>
</comment>
<sequence length="90" mass="10219">MALVAHFDLELHQMDVKTVFLNGNIDETICQCPKITLEIKEMQKVPYASAVGSLMYAQICTRPDIAFIVGVLGKYLRNSMMDHLLEIRSF</sequence>
<dbReference type="EMBL" id="SSTE01007511">
    <property type="protein sequence ID" value="KAA0056359.1"/>
    <property type="molecule type" value="Genomic_DNA"/>
</dbReference>